<proteinExistence type="inferred from homology"/>
<dbReference type="InterPro" id="IPR006143">
    <property type="entry name" value="RND_pump_MFP"/>
</dbReference>
<reference evidence="9" key="1">
    <citation type="submission" date="2022-07" db="EMBL/GenBank/DDBJ databases">
        <title>Parvularcula maris sp. nov., an algicidal bacterium isolated from seawater.</title>
        <authorList>
            <person name="Li F."/>
        </authorList>
    </citation>
    <scope>NUCLEOTIDE SEQUENCE</scope>
    <source>
        <strain evidence="9">BGMRC 0090</strain>
    </source>
</reference>
<dbReference type="Pfam" id="PF25944">
    <property type="entry name" value="Beta-barrel_RND"/>
    <property type="match status" value="1"/>
</dbReference>
<dbReference type="EMBL" id="JANIBC010000002">
    <property type="protein sequence ID" value="MCQ8184489.1"/>
    <property type="molecule type" value="Genomic_DNA"/>
</dbReference>
<dbReference type="PANTHER" id="PTHR30158:SF10">
    <property type="entry name" value="CATION EFFLUX PUMP"/>
    <property type="match status" value="1"/>
</dbReference>
<dbReference type="InterPro" id="IPR058627">
    <property type="entry name" value="MdtA-like_C"/>
</dbReference>
<dbReference type="GO" id="GO:0005886">
    <property type="term" value="C:plasma membrane"/>
    <property type="evidence" value="ECO:0007669"/>
    <property type="project" value="TreeGrafter"/>
</dbReference>
<sequence length="383" mass="42049">MYRSLLLTLLLLAAACGGGGEPASGQADALPVRTQKPEAREVVLWDEYIGRFEAVERAELRPRVSGYLEEVHFEDGAMVEEGQLLFTIDQRPFQATLDQARSSFEQVRTNQRLADAELSRAKQLLDARAGSQEEYDRALQARDAARASLAGAEAEVRRAQLDMGFTEVKAPISGRIGQRRIDRGNLITAGETVLTTIVAVDPIHFTFTGTEGDYLNYVRLARQGNRPSSRDAPNPVQIKIEGAESYDVRGEMDFVDNEIDASTGTIVGRAIVRNEESILTPGMFGEMRLYGRDPFEAMVIPDRAVQFDQDKQFVWVIGEDGNSAMRFVELGRLLGDNMRIIDGGLEADADVIVGGFTNLRPGTPVVSKAPEEQPASVAQASEQ</sequence>
<dbReference type="PROSITE" id="PS51257">
    <property type="entry name" value="PROKAR_LIPOPROTEIN"/>
    <property type="match status" value="1"/>
</dbReference>
<dbReference type="GO" id="GO:0022857">
    <property type="term" value="F:transmembrane transporter activity"/>
    <property type="evidence" value="ECO:0007669"/>
    <property type="project" value="InterPro"/>
</dbReference>
<keyword evidence="10" id="KW-1185">Reference proteome</keyword>
<evidence type="ECO:0000256" key="2">
    <source>
        <dbReference type="ARBA" id="ARBA00009477"/>
    </source>
</evidence>
<evidence type="ECO:0000313" key="10">
    <source>
        <dbReference type="Proteomes" id="UP001142610"/>
    </source>
</evidence>
<evidence type="ECO:0000256" key="3">
    <source>
        <dbReference type="SAM" id="Coils"/>
    </source>
</evidence>
<dbReference type="RefSeq" id="WP_256618309.1">
    <property type="nucleotide sequence ID" value="NZ_JANIBC010000002.1"/>
</dbReference>
<feature type="chain" id="PRO_5040893322" evidence="5">
    <location>
        <begin position="20"/>
        <end position="383"/>
    </location>
</feature>
<evidence type="ECO:0000313" key="9">
    <source>
        <dbReference type="EMBL" id="MCQ8184489.1"/>
    </source>
</evidence>
<protein>
    <submittedName>
        <fullName evidence="9">Efflux RND transporter periplasmic adaptor subunit</fullName>
    </submittedName>
</protein>
<dbReference type="AlphaFoldDB" id="A0A9X2L7G7"/>
<evidence type="ECO:0000259" key="8">
    <source>
        <dbReference type="Pfam" id="PF25967"/>
    </source>
</evidence>
<keyword evidence="3" id="KW-0175">Coiled coil</keyword>
<dbReference type="PANTHER" id="PTHR30158">
    <property type="entry name" value="ACRA/E-RELATED COMPONENT OF DRUG EFFLUX TRANSPORTER"/>
    <property type="match status" value="1"/>
</dbReference>
<comment type="similarity">
    <text evidence="2">Belongs to the membrane fusion protein (MFP) (TC 8.A.1) family.</text>
</comment>
<dbReference type="Pfam" id="PF25917">
    <property type="entry name" value="BSH_RND"/>
    <property type="match status" value="1"/>
</dbReference>
<dbReference type="NCBIfam" id="TIGR01730">
    <property type="entry name" value="RND_mfp"/>
    <property type="match status" value="1"/>
</dbReference>
<dbReference type="Proteomes" id="UP001142610">
    <property type="component" value="Unassembled WGS sequence"/>
</dbReference>
<organism evidence="9 10">
    <name type="scientific">Parvularcula maris</name>
    <dbReference type="NCBI Taxonomy" id="2965077"/>
    <lineage>
        <taxon>Bacteria</taxon>
        <taxon>Pseudomonadati</taxon>
        <taxon>Pseudomonadota</taxon>
        <taxon>Alphaproteobacteria</taxon>
        <taxon>Parvularculales</taxon>
        <taxon>Parvularculaceae</taxon>
        <taxon>Parvularcula</taxon>
    </lineage>
</organism>
<feature type="domain" description="Multidrug resistance protein MdtA-like beta-barrel" evidence="7">
    <location>
        <begin position="202"/>
        <end position="289"/>
    </location>
</feature>
<evidence type="ECO:0000256" key="5">
    <source>
        <dbReference type="SAM" id="SignalP"/>
    </source>
</evidence>
<dbReference type="Pfam" id="PF25967">
    <property type="entry name" value="RND-MFP_C"/>
    <property type="match status" value="1"/>
</dbReference>
<evidence type="ECO:0000256" key="4">
    <source>
        <dbReference type="SAM" id="MobiDB-lite"/>
    </source>
</evidence>
<accession>A0A9X2L7G7</accession>
<gene>
    <name evidence="9" type="ORF">NOG11_03730</name>
</gene>
<feature type="domain" description="Multidrug resistance protein MdtA-like C-terminal permuted SH3" evidence="8">
    <location>
        <begin position="297"/>
        <end position="356"/>
    </location>
</feature>
<feature type="region of interest" description="Disordered" evidence="4">
    <location>
        <begin position="364"/>
        <end position="383"/>
    </location>
</feature>
<comment type="subcellular location">
    <subcellularLocation>
        <location evidence="1">Cell envelope</location>
    </subcellularLocation>
</comment>
<feature type="signal peptide" evidence="5">
    <location>
        <begin position="1"/>
        <end position="19"/>
    </location>
</feature>
<comment type="caution">
    <text evidence="9">The sequence shown here is derived from an EMBL/GenBank/DDBJ whole genome shotgun (WGS) entry which is preliminary data.</text>
</comment>
<evidence type="ECO:0000256" key="1">
    <source>
        <dbReference type="ARBA" id="ARBA00004196"/>
    </source>
</evidence>
<keyword evidence="5" id="KW-0732">Signal</keyword>
<feature type="domain" description="Multidrug resistance protein MdtA-like barrel-sandwich hybrid" evidence="6">
    <location>
        <begin position="57"/>
        <end position="193"/>
    </location>
</feature>
<dbReference type="Gene3D" id="2.40.30.170">
    <property type="match status" value="1"/>
</dbReference>
<dbReference type="InterPro" id="IPR058626">
    <property type="entry name" value="MdtA-like_b-barrel"/>
</dbReference>
<dbReference type="InterPro" id="IPR058625">
    <property type="entry name" value="MdtA-like_BSH"/>
</dbReference>
<dbReference type="SUPFAM" id="SSF111369">
    <property type="entry name" value="HlyD-like secretion proteins"/>
    <property type="match status" value="1"/>
</dbReference>
<evidence type="ECO:0000259" key="6">
    <source>
        <dbReference type="Pfam" id="PF25917"/>
    </source>
</evidence>
<dbReference type="Gene3D" id="2.40.50.100">
    <property type="match status" value="1"/>
</dbReference>
<dbReference type="Gene3D" id="1.10.287.470">
    <property type="entry name" value="Helix hairpin bin"/>
    <property type="match status" value="1"/>
</dbReference>
<evidence type="ECO:0000259" key="7">
    <source>
        <dbReference type="Pfam" id="PF25944"/>
    </source>
</evidence>
<name>A0A9X2L7G7_9PROT</name>
<dbReference type="Gene3D" id="2.40.420.20">
    <property type="match status" value="1"/>
</dbReference>
<dbReference type="GO" id="GO:0046677">
    <property type="term" value="P:response to antibiotic"/>
    <property type="evidence" value="ECO:0007669"/>
    <property type="project" value="TreeGrafter"/>
</dbReference>
<feature type="coiled-coil region" evidence="3">
    <location>
        <begin position="135"/>
        <end position="162"/>
    </location>
</feature>